<feature type="transmembrane region" description="Helical" evidence="1">
    <location>
        <begin position="25"/>
        <end position="46"/>
    </location>
</feature>
<protein>
    <submittedName>
        <fullName evidence="2">Uncharacterized protein</fullName>
    </submittedName>
</protein>
<keyword evidence="3" id="KW-1185">Reference proteome</keyword>
<comment type="caution">
    <text evidence="2">The sequence shown here is derived from an EMBL/GenBank/DDBJ whole genome shotgun (WGS) entry which is preliminary data.</text>
</comment>
<organism evidence="2 3">
    <name type="scientific">Thalassobacillus hwangdonensis</name>
    <dbReference type="NCBI Taxonomy" id="546108"/>
    <lineage>
        <taxon>Bacteria</taxon>
        <taxon>Bacillati</taxon>
        <taxon>Bacillota</taxon>
        <taxon>Bacilli</taxon>
        <taxon>Bacillales</taxon>
        <taxon>Bacillaceae</taxon>
        <taxon>Thalassobacillus</taxon>
    </lineage>
</organism>
<evidence type="ECO:0000313" key="2">
    <source>
        <dbReference type="EMBL" id="MFD1020343.1"/>
    </source>
</evidence>
<gene>
    <name evidence="2" type="ORF">ACFQ2J_14235</name>
</gene>
<keyword evidence="1" id="KW-0472">Membrane</keyword>
<sequence length="91" mass="10198">MGIILMFMLLASVTPFIFVQMKKLSLAIAQTVLLVGMWLYYFAAVFQTAPAAFSLTWTTFYLSLVLAEVAWVMFIIAAVKSSEAFQNMISE</sequence>
<keyword evidence="1" id="KW-1133">Transmembrane helix</keyword>
<accession>A0ABW3L5D3</accession>
<feature type="transmembrane region" description="Helical" evidence="1">
    <location>
        <begin position="58"/>
        <end position="79"/>
    </location>
</feature>
<dbReference type="EMBL" id="JBHTKL010000005">
    <property type="protein sequence ID" value="MFD1020343.1"/>
    <property type="molecule type" value="Genomic_DNA"/>
</dbReference>
<dbReference type="RefSeq" id="WP_386061780.1">
    <property type="nucleotide sequence ID" value="NZ_JBHTKL010000005.1"/>
</dbReference>
<keyword evidence="1" id="KW-0812">Transmembrane</keyword>
<evidence type="ECO:0000256" key="1">
    <source>
        <dbReference type="SAM" id="Phobius"/>
    </source>
</evidence>
<reference evidence="3" key="1">
    <citation type="journal article" date="2019" name="Int. J. Syst. Evol. Microbiol.">
        <title>The Global Catalogue of Microorganisms (GCM) 10K type strain sequencing project: providing services to taxonomists for standard genome sequencing and annotation.</title>
        <authorList>
            <consortium name="The Broad Institute Genomics Platform"/>
            <consortium name="The Broad Institute Genome Sequencing Center for Infectious Disease"/>
            <person name="Wu L."/>
            <person name="Ma J."/>
        </authorList>
    </citation>
    <scope>NUCLEOTIDE SEQUENCE [LARGE SCALE GENOMIC DNA]</scope>
    <source>
        <strain evidence="3">CCUG 56607</strain>
    </source>
</reference>
<evidence type="ECO:0000313" key="3">
    <source>
        <dbReference type="Proteomes" id="UP001596990"/>
    </source>
</evidence>
<dbReference type="Proteomes" id="UP001596990">
    <property type="component" value="Unassembled WGS sequence"/>
</dbReference>
<proteinExistence type="predicted"/>
<name>A0ABW3L5D3_9BACI</name>